<dbReference type="SUPFAM" id="SSF81383">
    <property type="entry name" value="F-box domain"/>
    <property type="match status" value="1"/>
</dbReference>
<dbReference type="OMA" id="TYKGAPW"/>
<dbReference type="InterPro" id="IPR032675">
    <property type="entry name" value="LRR_dom_sf"/>
</dbReference>
<dbReference type="OrthoDB" id="2522477at2759"/>
<dbReference type="InterPro" id="IPR036047">
    <property type="entry name" value="F-box-like_dom_sf"/>
</dbReference>
<dbReference type="InParanoid" id="A0A084Q7M6"/>
<dbReference type="Proteomes" id="UP000028524">
    <property type="component" value="Unassembled WGS sequence"/>
</dbReference>
<dbReference type="Gene3D" id="3.80.10.10">
    <property type="entry name" value="Ribonuclease Inhibitor"/>
    <property type="match status" value="1"/>
</dbReference>
<dbReference type="Pfam" id="PF00646">
    <property type="entry name" value="F-box"/>
    <property type="match status" value="1"/>
</dbReference>
<accession>A0A084Q7M6</accession>
<evidence type="ECO:0000313" key="2">
    <source>
        <dbReference type="EMBL" id="KFA59961.1"/>
    </source>
</evidence>
<evidence type="ECO:0000313" key="3">
    <source>
        <dbReference type="Proteomes" id="UP000028524"/>
    </source>
</evidence>
<reference evidence="2 3" key="1">
    <citation type="journal article" date="2014" name="BMC Genomics">
        <title>Comparative genome sequencing reveals chemotype-specific gene clusters in the toxigenic black mold Stachybotrys.</title>
        <authorList>
            <person name="Semeiks J."/>
            <person name="Borek D."/>
            <person name="Otwinowski Z."/>
            <person name="Grishin N.V."/>
        </authorList>
    </citation>
    <scope>NUCLEOTIDE SEQUENCE [LARGE SCALE GENOMIC DNA]</scope>
    <source>
        <strain evidence="2 3">IBT 40285</strain>
    </source>
</reference>
<dbReference type="HOGENOM" id="CLU_049913_0_0_1"/>
<dbReference type="AlphaFoldDB" id="A0A084Q7M6"/>
<name>A0A084Q7M6_STAC4</name>
<dbReference type="STRING" id="1283841.A0A084Q7M6"/>
<dbReference type="SUPFAM" id="SSF52047">
    <property type="entry name" value="RNI-like"/>
    <property type="match status" value="1"/>
</dbReference>
<organism evidence="2 3">
    <name type="scientific">Stachybotrys chlorohalonatus (strain IBT 40285)</name>
    <dbReference type="NCBI Taxonomy" id="1283841"/>
    <lineage>
        <taxon>Eukaryota</taxon>
        <taxon>Fungi</taxon>
        <taxon>Dikarya</taxon>
        <taxon>Ascomycota</taxon>
        <taxon>Pezizomycotina</taxon>
        <taxon>Sordariomycetes</taxon>
        <taxon>Hypocreomycetidae</taxon>
        <taxon>Hypocreales</taxon>
        <taxon>Stachybotryaceae</taxon>
        <taxon>Stachybotrys</taxon>
    </lineage>
</organism>
<dbReference type="InterPro" id="IPR001810">
    <property type="entry name" value="F-box_dom"/>
</dbReference>
<keyword evidence="3" id="KW-1185">Reference proteome</keyword>
<evidence type="ECO:0000259" key="1">
    <source>
        <dbReference type="PROSITE" id="PS50181"/>
    </source>
</evidence>
<sequence length="383" mass="43692">MCPGDDVLARLPDNVLVCVFETVSRHDLCNISRLNRHYHALADAVLYKTVQFMTPELHLLFSESLSRRPRRGSAIYDIKLSYPASKLSNHHPEPRLAHDGLSRALSTMSNLERLDIDVPESLAHGIGHLFNGPFDLACLKSCKLFYQRDDEGYWDLRENIHVFAHPSLESLTIRKAKLDYQGFDLIERPHETALSKLHFIECDISDDALSDLLMFPKELTEFVLTQTQDSVNDLEESSDDIRHYFTALKSASHSLESVTIDFPSLTATKPLALRDFDTLKTLRINWDYQLLGKSSKKPRLSSVGLPPELELLEFFNELGTDEEVKDLFVDMIHNLHITSRKLTRIVVNESDKDVPIDIVEACRSQAQLKFDVIGQMEDNIDDD</sequence>
<dbReference type="PROSITE" id="PS50181">
    <property type="entry name" value="FBOX"/>
    <property type="match status" value="1"/>
</dbReference>
<proteinExistence type="predicted"/>
<feature type="domain" description="F-box" evidence="1">
    <location>
        <begin position="5"/>
        <end position="50"/>
    </location>
</feature>
<protein>
    <recommendedName>
        <fullName evidence="1">F-box domain-containing protein</fullName>
    </recommendedName>
</protein>
<gene>
    <name evidence="2" type="ORF">S40285_08015</name>
</gene>
<dbReference type="EMBL" id="KL661951">
    <property type="protein sequence ID" value="KFA59961.1"/>
    <property type="molecule type" value="Genomic_DNA"/>
</dbReference>